<dbReference type="AlphaFoldDB" id="A0A173MMF2"/>
<dbReference type="Pfam" id="PF00356">
    <property type="entry name" value="LacI"/>
    <property type="match status" value="1"/>
</dbReference>
<feature type="domain" description="HTH lacI-type" evidence="4">
    <location>
        <begin position="7"/>
        <end position="64"/>
    </location>
</feature>
<dbReference type="GO" id="GO:0003700">
    <property type="term" value="F:DNA-binding transcription factor activity"/>
    <property type="evidence" value="ECO:0007669"/>
    <property type="project" value="TreeGrafter"/>
</dbReference>
<dbReference type="EMBL" id="FTOR01000001">
    <property type="protein sequence ID" value="SIS59602.1"/>
    <property type="molecule type" value="Genomic_DNA"/>
</dbReference>
<dbReference type="Gene3D" id="1.10.260.40">
    <property type="entry name" value="lambda repressor-like DNA-binding domains"/>
    <property type="match status" value="1"/>
</dbReference>
<dbReference type="InterPro" id="IPR010982">
    <property type="entry name" value="Lambda_DNA-bd_dom_sf"/>
</dbReference>
<dbReference type="PANTHER" id="PTHR30146">
    <property type="entry name" value="LACI-RELATED TRANSCRIPTIONAL REPRESSOR"/>
    <property type="match status" value="1"/>
</dbReference>
<reference evidence="6" key="1">
    <citation type="submission" date="2017-01" db="EMBL/GenBank/DDBJ databases">
        <authorList>
            <person name="Varghese N."/>
            <person name="Submissions S."/>
        </authorList>
    </citation>
    <scope>NUCLEOTIDE SEQUENCE [LARGE SCALE GENOMIC DNA]</scope>
    <source>
        <strain evidence="6">DSM 21054</strain>
    </source>
</reference>
<dbReference type="CDD" id="cd19977">
    <property type="entry name" value="PBP1_EndR-like"/>
    <property type="match status" value="1"/>
</dbReference>
<accession>A0A173MMF2</accession>
<dbReference type="KEGG" id="fln:FLA_4713"/>
<evidence type="ECO:0000256" key="2">
    <source>
        <dbReference type="ARBA" id="ARBA00023125"/>
    </source>
</evidence>
<dbReference type="SMART" id="SM00354">
    <property type="entry name" value="HTH_LACI"/>
    <property type="match status" value="1"/>
</dbReference>
<sequence>MQSKKRVSIADIARQLNISVTTVSFILNGKAKEMRISDALTKKVEDLVQQTNYQPNVLAKSFRTGKTNTIGLLVEDISNPFFAHIARQIEDNAYQRGYKIIYGSTEDNLEKTRELITMFADRHVDGYIITAPEGIDNEVKDLLEMKKPVILFDRYYPGLETNYIGVDNYKGTYDGIVHLIENGYKNIVLVTTTSQQSQMTERQAGYHMALDQYGLESYTHKIAYVDKQSAVVKKQIADFMSAQPQTDAVFFATNYLLACGLEVFKQIGLKVGEDVAVVSFDDHEFFGLFTPSITAVAQPVQDIAHQAINLLLNELQPTGAPSQKKFIQLPAHLVVRESSAAKRRGA</sequence>
<dbReference type="InterPro" id="IPR000843">
    <property type="entry name" value="HTH_LacI"/>
</dbReference>
<dbReference type="GO" id="GO:0000976">
    <property type="term" value="F:transcription cis-regulatory region binding"/>
    <property type="evidence" value="ECO:0007669"/>
    <property type="project" value="TreeGrafter"/>
</dbReference>
<dbReference type="RefSeq" id="WP_076374667.1">
    <property type="nucleotide sequence ID" value="NZ_AP017422.1"/>
</dbReference>
<evidence type="ECO:0000259" key="4">
    <source>
        <dbReference type="PROSITE" id="PS50932"/>
    </source>
</evidence>
<name>A0A173MMF2_9BACT</name>
<dbReference type="Proteomes" id="UP000186917">
    <property type="component" value="Unassembled WGS sequence"/>
</dbReference>
<keyword evidence="1" id="KW-0805">Transcription regulation</keyword>
<proteinExistence type="predicted"/>
<dbReference type="InterPro" id="IPR046335">
    <property type="entry name" value="LacI/GalR-like_sensor"/>
</dbReference>
<dbReference type="STRING" id="477680.SAMN05421788_101126"/>
<protein>
    <submittedName>
        <fullName evidence="5">Transcriptional regulator, LacI family</fullName>
    </submittedName>
</protein>
<evidence type="ECO:0000256" key="1">
    <source>
        <dbReference type="ARBA" id="ARBA00023015"/>
    </source>
</evidence>
<keyword evidence="6" id="KW-1185">Reference proteome</keyword>
<evidence type="ECO:0000256" key="3">
    <source>
        <dbReference type="ARBA" id="ARBA00023163"/>
    </source>
</evidence>
<keyword evidence="3" id="KW-0804">Transcription</keyword>
<dbReference type="SUPFAM" id="SSF53822">
    <property type="entry name" value="Periplasmic binding protein-like I"/>
    <property type="match status" value="1"/>
</dbReference>
<evidence type="ECO:0000313" key="6">
    <source>
        <dbReference type="Proteomes" id="UP000186917"/>
    </source>
</evidence>
<dbReference type="Pfam" id="PF13377">
    <property type="entry name" value="Peripla_BP_3"/>
    <property type="match status" value="1"/>
</dbReference>
<gene>
    <name evidence="5" type="ORF">SAMN05421788_101126</name>
</gene>
<dbReference type="PANTHER" id="PTHR30146:SF154">
    <property type="entry name" value="TRANSCRIPTION REGULATOR, MEMBER OF GALR FAMILY"/>
    <property type="match status" value="1"/>
</dbReference>
<dbReference type="SUPFAM" id="SSF47413">
    <property type="entry name" value="lambda repressor-like DNA-binding domains"/>
    <property type="match status" value="1"/>
</dbReference>
<keyword evidence="2" id="KW-0238">DNA-binding</keyword>
<dbReference type="Gene3D" id="3.40.50.2300">
    <property type="match status" value="2"/>
</dbReference>
<dbReference type="OrthoDB" id="9803256at2"/>
<evidence type="ECO:0000313" key="5">
    <source>
        <dbReference type="EMBL" id="SIS59602.1"/>
    </source>
</evidence>
<dbReference type="CDD" id="cd01392">
    <property type="entry name" value="HTH_LacI"/>
    <property type="match status" value="1"/>
</dbReference>
<organism evidence="5 6">
    <name type="scientific">Filimonas lacunae</name>
    <dbReference type="NCBI Taxonomy" id="477680"/>
    <lineage>
        <taxon>Bacteria</taxon>
        <taxon>Pseudomonadati</taxon>
        <taxon>Bacteroidota</taxon>
        <taxon>Chitinophagia</taxon>
        <taxon>Chitinophagales</taxon>
        <taxon>Chitinophagaceae</taxon>
        <taxon>Filimonas</taxon>
    </lineage>
</organism>
<dbReference type="PROSITE" id="PS50932">
    <property type="entry name" value="HTH_LACI_2"/>
    <property type="match status" value="1"/>
</dbReference>
<dbReference type="InterPro" id="IPR028082">
    <property type="entry name" value="Peripla_BP_I"/>
</dbReference>